<feature type="compositionally biased region" description="Basic and acidic residues" evidence="1">
    <location>
        <begin position="76"/>
        <end position="91"/>
    </location>
</feature>
<reference evidence="2 3" key="1">
    <citation type="submission" date="2018-03" db="EMBL/GenBank/DDBJ databases">
        <title>Genomic Encyclopedia of Archaeal and Bacterial Type Strains, Phase II (KMG-II): from individual species to whole genera.</title>
        <authorList>
            <person name="Goeker M."/>
        </authorList>
    </citation>
    <scope>NUCLEOTIDE SEQUENCE [LARGE SCALE GENOMIC DNA]</scope>
    <source>
        <strain evidence="2 3">DSM 45312</strain>
    </source>
</reference>
<dbReference type="RefSeq" id="WP_146165535.1">
    <property type="nucleotide sequence ID" value="NZ_PYGA01000005.1"/>
</dbReference>
<evidence type="ECO:0000256" key="1">
    <source>
        <dbReference type="SAM" id="MobiDB-lite"/>
    </source>
</evidence>
<organism evidence="2 3">
    <name type="scientific">Murinocardiopsis flavida</name>
    <dbReference type="NCBI Taxonomy" id="645275"/>
    <lineage>
        <taxon>Bacteria</taxon>
        <taxon>Bacillati</taxon>
        <taxon>Actinomycetota</taxon>
        <taxon>Actinomycetes</taxon>
        <taxon>Streptosporangiales</taxon>
        <taxon>Nocardiopsidaceae</taxon>
        <taxon>Murinocardiopsis</taxon>
    </lineage>
</organism>
<dbReference type="AlphaFoldDB" id="A0A2P8DME2"/>
<comment type="caution">
    <text evidence="2">The sequence shown here is derived from an EMBL/GenBank/DDBJ whole genome shotgun (WGS) entry which is preliminary data.</text>
</comment>
<dbReference type="EMBL" id="PYGA01000005">
    <property type="protein sequence ID" value="PSK98383.1"/>
    <property type="molecule type" value="Genomic_DNA"/>
</dbReference>
<sequence length="129" mass="12932">MGPRATRVLAAVLVSVMVTLCAPVLPSLGLAGIAAAPPPAPAAHTAEPGSHAFVVPTQDSASISKALAKWGGDQRPATRDLPDGHTPEHVRLPGVGAPWARSAPALAVDAPPTADDSDLPLGRAPPRAV</sequence>
<dbReference type="Proteomes" id="UP000240542">
    <property type="component" value="Unassembled WGS sequence"/>
</dbReference>
<name>A0A2P8DME2_9ACTN</name>
<proteinExistence type="predicted"/>
<accession>A0A2P8DME2</accession>
<feature type="region of interest" description="Disordered" evidence="1">
    <location>
        <begin position="70"/>
        <end position="129"/>
    </location>
</feature>
<evidence type="ECO:0000313" key="3">
    <source>
        <dbReference type="Proteomes" id="UP000240542"/>
    </source>
</evidence>
<evidence type="ECO:0000313" key="2">
    <source>
        <dbReference type="EMBL" id="PSK98383.1"/>
    </source>
</evidence>
<keyword evidence="3" id="KW-1185">Reference proteome</keyword>
<gene>
    <name evidence="2" type="ORF">CLV63_10555</name>
</gene>
<dbReference type="OrthoDB" id="3436999at2"/>
<protein>
    <submittedName>
        <fullName evidence="2">Uncharacterized protein</fullName>
    </submittedName>
</protein>